<sequence>MHRLFTALVLASGSYAACISSGDQTNINNAFRSGGAGTVVQLCANAVLSITDSVKFTAANQEISTEGYPTGSTRATLKVAKGSNVSTLISGTGYDGVKVRNIQVDGNRPNAGYLHNGGANIELGGTSNGQVIDHVASRNPRGWSCLHVTESGDSGCRNATVTNNDIGPCGHSGTNSAGQGQWADGISFACTASEVSDNTIVSPTDGGIVIFGAPGTTITRNTIISSETDLSFGAINLVDPTYNGNYANVKVTDNTIQGRKLFGTGIAIGACTWSGPCRSPYFYKGPTTVTGNKLSGNIAFAIPINGWSDGLKVTGNDISGVNKPVSSYATDNQCTGAVKTLFDSSAILNYYPNGIQGTKDLQSDFVSSSGNGTNFICAEPK</sequence>
<dbReference type="SMART" id="SM00710">
    <property type="entry name" value="PbH1"/>
    <property type="match status" value="6"/>
</dbReference>
<dbReference type="GO" id="GO:0005576">
    <property type="term" value="C:extracellular region"/>
    <property type="evidence" value="ECO:0007669"/>
    <property type="project" value="UniProtKB-SubCell"/>
</dbReference>
<keyword evidence="4" id="KW-0325">Glycoprotein</keyword>
<dbReference type="OrthoDB" id="2587928at2759"/>
<gene>
    <name evidence="7" type="ORF">CNMCM5623_002839</name>
</gene>
<dbReference type="Pfam" id="PF13229">
    <property type="entry name" value="Beta_helix"/>
    <property type="match status" value="1"/>
</dbReference>
<evidence type="ECO:0000256" key="3">
    <source>
        <dbReference type="ARBA" id="ARBA00022729"/>
    </source>
</evidence>
<evidence type="ECO:0000256" key="5">
    <source>
        <dbReference type="SAM" id="SignalP"/>
    </source>
</evidence>
<evidence type="ECO:0000256" key="1">
    <source>
        <dbReference type="ARBA" id="ARBA00004613"/>
    </source>
</evidence>
<dbReference type="AlphaFoldDB" id="A0A8H6UKG1"/>
<feature type="chain" id="PRO_5034626586" description="Right handed beta helix domain-containing protein" evidence="5">
    <location>
        <begin position="17"/>
        <end position="381"/>
    </location>
</feature>
<keyword evidence="2" id="KW-0964">Secreted</keyword>
<feature type="signal peptide" evidence="5">
    <location>
        <begin position="1"/>
        <end position="16"/>
    </location>
</feature>
<organism evidence="7 8">
    <name type="scientific">Aspergillus felis</name>
    <dbReference type="NCBI Taxonomy" id="1287682"/>
    <lineage>
        <taxon>Eukaryota</taxon>
        <taxon>Fungi</taxon>
        <taxon>Dikarya</taxon>
        <taxon>Ascomycota</taxon>
        <taxon>Pezizomycotina</taxon>
        <taxon>Eurotiomycetes</taxon>
        <taxon>Eurotiomycetidae</taxon>
        <taxon>Eurotiales</taxon>
        <taxon>Aspergillaceae</taxon>
        <taxon>Aspergillus</taxon>
        <taxon>Aspergillus subgen. Fumigati</taxon>
    </lineage>
</organism>
<evidence type="ECO:0000256" key="2">
    <source>
        <dbReference type="ARBA" id="ARBA00022525"/>
    </source>
</evidence>
<accession>A0A8H6UKG1</accession>
<dbReference type="InterPro" id="IPR006626">
    <property type="entry name" value="PbH1"/>
</dbReference>
<evidence type="ECO:0000313" key="8">
    <source>
        <dbReference type="Proteomes" id="UP000654922"/>
    </source>
</evidence>
<proteinExistence type="predicted"/>
<evidence type="ECO:0000259" key="6">
    <source>
        <dbReference type="Pfam" id="PF13229"/>
    </source>
</evidence>
<dbReference type="InterPro" id="IPR011050">
    <property type="entry name" value="Pectin_lyase_fold/virulence"/>
</dbReference>
<reference evidence="7" key="1">
    <citation type="submission" date="2020-06" db="EMBL/GenBank/DDBJ databases">
        <title>Draft genome sequences of strains closely related to Aspergillus parafelis and Aspergillus hiratsukae.</title>
        <authorList>
            <person name="Dos Santos R.A.C."/>
            <person name="Rivero-Menendez O."/>
            <person name="Steenwyk J.L."/>
            <person name="Mead M.E."/>
            <person name="Goldman G.H."/>
            <person name="Alastruey-Izquierdo A."/>
            <person name="Rokas A."/>
        </authorList>
    </citation>
    <scope>NUCLEOTIDE SEQUENCE</scope>
    <source>
        <strain evidence="7">CNM-CM5623</strain>
    </source>
</reference>
<comment type="subcellular location">
    <subcellularLocation>
        <location evidence="1">Secreted</location>
    </subcellularLocation>
</comment>
<dbReference type="InterPro" id="IPR012334">
    <property type="entry name" value="Pectin_lyas_fold"/>
</dbReference>
<evidence type="ECO:0000256" key="4">
    <source>
        <dbReference type="ARBA" id="ARBA00023180"/>
    </source>
</evidence>
<feature type="domain" description="Right handed beta helix" evidence="6">
    <location>
        <begin position="155"/>
        <end position="318"/>
    </location>
</feature>
<dbReference type="Gene3D" id="2.160.20.10">
    <property type="entry name" value="Single-stranded right-handed beta-helix, Pectin lyase-like"/>
    <property type="match status" value="1"/>
</dbReference>
<dbReference type="SUPFAM" id="SSF51126">
    <property type="entry name" value="Pectin lyase-like"/>
    <property type="match status" value="1"/>
</dbReference>
<name>A0A8H6UKG1_9EURO</name>
<dbReference type="InterPro" id="IPR039448">
    <property type="entry name" value="Beta_helix"/>
</dbReference>
<dbReference type="EMBL" id="JACBAE010001388">
    <property type="protein sequence ID" value="KAF7158173.1"/>
    <property type="molecule type" value="Genomic_DNA"/>
</dbReference>
<comment type="caution">
    <text evidence="7">The sequence shown here is derived from an EMBL/GenBank/DDBJ whole genome shotgun (WGS) entry which is preliminary data.</text>
</comment>
<evidence type="ECO:0000313" key="7">
    <source>
        <dbReference type="EMBL" id="KAF7158173.1"/>
    </source>
</evidence>
<keyword evidence="3 5" id="KW-0732">Signal</keyword>
<protein>
    <recommendedName>
        <fullName evidence="6">Right handed beta helix domain-containing protein</fullName>
    </recommendedName>
</protein>
<dbReference type="Proteomes" id="UP000654922">
    <property type="component" value="Unassembled WGS sequence"/>
</dbReference>